<keyword evidence="11" id="KW-1185">Reference proteome</keyword>
<keyword evidence="6 7" id="KW-0472">Membrane</keyword>
<comment type="similarity">
    <text evidence="2">Belongs to the cation diffusion facilitator (CDF) transporter (TC 2.A.4) family.</text>
</comment>
<dbReference type="InterPro" id="IPR058533">
    <property type="entry name" value="Cation_efflux_TM"/>
</dbReference>
<protein>
    <submittedName>
        <fullName evidence="10">Cation transporter</fullName>
    </submittedName>
</protein>
<dbReference type="NCBIfam" id="TIGR01297">
    <property type="entry name" value="CDF"/>
    <property type="match status" value="1"/>
</dbReference>
<dbReference type="InterPro" id="IPR002524">
    <property type="entry name" value="Cation_efflux"/>
</dbReference>
<dbReference type="EMBL" id="SCWA01000022">
    <property type="protein sequence ID" value="TDL94149.1"/>
    <property type="molecule type" value="Genomic_DNA"/>
</dbReference>
<organism evidence="10 11">
    <name type="scientific">Macrococcus brunensis</name>
    <dbReference type="NCBI Taxonomy" id="198483"/>
    <lineage>
        <taxon>Bacteria</taxon>
        <taxon>Bacillati</taxon>
        <taxon>Bacillota</taxon>
        <taxon>Bacilli</taxon>
        <taxon>Bacillales</taxon>
        <taxon>Staphylococcaceae</taxon>
        <taxon>Macrococcus</taxon>
    </lineage>
</organism>
<keyword evidence="4 7" id="KW-0812">Transmembrane</keyword>
<evidence type="ECO:0000256" key="6">
    <source>
        <dbReference type="ARBA" id="ARBA00023136"/>
    </source>
</evidence>
<dbReference type="GO" id="GO:0008324">
    <property type="term" value="F:monoatomic cation transmembrane transporter activity"/>
    <property type="evidence" value="ECO:0007669"/>
    <property type="project" value="InterPro"/>
</dbReference>
<dbReference type="RefSeq" id="WP_133432691.1">
    <property type="nucleotide sequence ID" value="NZ_SCWA01000022.1"/>
</dbReference>
<dbReference type="GO" id="GO:0016020">
    <property type="term" value="C:membrane"/>
    <property type="evidence" value="ECO:0007669"/>
    <property type="project" value="UniProtKB-SubCell"/>
</dbReference>
<accession>A0A4R6BB08</accession>
<evidence type="ECO:0000256" key="3">
    <source>
        <dbReference type="ARBA" id="ARBA00022448"/>
    </source>
</evidence>
<dbReference type="Proteomes" id="UP000295310">
    <property type="component" value="Unassembled WGS sequence"/>
</dbReference>
<dbReference type="Pfam" id="PF16916">
    <property type="entry name" value="ZT_dimer"/>
    <property type="match status" value="1"/>
</dbReference>
<keyword evidence="3" id="KW-0813">Transport</keyword>
<feature type="transmembrane region" description="Helical" evidence="7">
    <location>
        <begin position="12"/>
        <end position="31"/>
    </location>
</feature>
<evidence type="ECO:0000256" key="1">
    <source>
        <dbReference type="ARBA" id="ARBA00004141"/>
    </source>
</evidence>
<evidence type="ECO:0000256" key="7">
    <source>
        <dbReference type="SAM" id="Phobius"/>
    </source>
</evidence>
<evidence type="ECO:0000313" key="11">
    <source>
        <dbReference type="Proteomes" id="UP000295310"/>
    </source>
</evidence>
<feature type="transmembrane region" description="Helical" evidence="7">
    <location>
        <begin position="81"/>
        <end position="103"/>
    </location>
</feature>
<dbReference type="PANTHER" id="PTHR43840:SF50">
    <property type="entry name" value="MANGANESE EFFLUX SYSTEM PROTEIN MNES"/>
    <property type="match status" value="1"/>
</dbReference>
<feature type="domain" description="Cation efflux protein cytoplasmic" evidence="9">
    <location>
        <begin position="213"/>
        <end position="287"/>
    </location>
</feature>
<gene>
    <name evidence="10" type="ORF">ERX27_10025</name>
</gene>
<dbReference type="OrthoDB" id="9806522at2"/>
<comment type="caution">
    <text evidence="10">The sequence shown here is derived from an EMBL/GenBank/DDBJ whole genome shotgun (WGS) entry which is preliminary data.</text>
</comment>
<feature type="domain" description="Cation efflux protein transmembrane" evidence="8">
    <location>
        <begin position="15"/>
        <end position="203"/>
    </location>
</feature>
<dbReference type="Gene3D" id="3.30.70.1350">
    <property type="entry name" value="Cation efflux protein, cytoplasmic domain"/>
    <property type="match status" value="1"/>
</dbReference>
<dbReference type="Gene3D" id="1.20.1510.10">
    <property type="entry name" value="Cation efflux protein transmembrane domain"/>
    <property type="match status" value="1"/>
</dbReference>
<evidence type="ECO:0000259" key="8">
    <source>
        <dbReference type="Pfam" id="PF01545"/>
    </source>
</evidence>
<dbReference type="FunFam" id="1.20.1510.10:FF:000006">
    <property type="entry name" value="Divalent cation efflux transporter"/>
    <property type="match status" value="1"/>
</dbReference>
<keyword evidence="5 7" id="KW-1133">Transmembrane helix</keyword>
<evidence type="ECO:0000256" key="4">
    <source>
        <dbReference type="ARBA" id="ARBA00022692"/>
    </source>
</evidence>
<evidence type="ECO:0000256" key="5">
    <source>
        <dbReference type="ARBA" id="ARBA00022989"/>
    </source>
</evidence>
<evidence type="ECO:0000259" key="9">
    <source>
        <dbReference type="Pfam" id="PF16916"/>
    </source>
</evidence>
<sequence length="295" mass="31987">MHIKDKLEQAKKGARVSIMMYILLTILKVAFGYLNQSHALVADGLNNATDVISSIALLIGLSISMRPADSNHNYGHYRSEFIASLIASFIMFAVSVQVIVQGITHFIKGEYSAPTFEAGIVAFVSGLLMLVVYFYNRNLAKKVGSSALKAAAYDNLSDALVSFGTLGGILGVMFGFHTLDTIAAIVVGLIIMKTSIDIFKDTAITLTDGFDVETLTDMKHLVTTIPGVIRVIDLKGRNHGVITFADVTVTVNSLLTVKESHDIAEAIEFKMKEQFGSIETIVHIEPEGGDTDVQR</sequence>
<dbReference type="InterPro" id="IPR036837">
    <property type="entry name" value="Cation_efflux_CTD_sf"/>
</dbReference>
<evidence type="ECO:0000313" key="10">
    <source>
        <dbReference type="EMBL" id="TDL94149.1"/>
    </source>
</evidence>
<name>A0A4R6BB08_9STAP</name>
<dbReference type="PANTHER" id="PTHR43840">
    <property type="entry name" value="MITOCHONDRIAL METAL TRANSPORTER 1-RELATED"/>
    <property type="match status" value="1"/>
</dbReference>
<reference evidence="10 11" key="1">
    <citation type="submission" date="2019-01" db="EMBL/GenBank/DDBJ databases">
        <title>Draft genome sequences of the type strains of six Macrococcus species.</title>
        <authorList>
            <person name="Mazhar S."/>
            <person name="Altermann E."/>
            <person name="Hill C."/>
            <person name="Mcauliffe O."/>
        </authorList>
    </citation>
    <scope>NUCLEOTIDE SEQUENCE [LARGE SCALE GENOMIC DNA]</scope>
    <source>
        <strain evidence="10 11">CCM4811</strain>
    </source>
</reference>
<proteinExistence type="inferred from homology"/>
<comment type="subcellular location">
    <subcellularLocation>
        <location evidence="1">Membrane</location>
        <topology evidence="1">Multi-pass membrane protein</topology>
    </subcellularLocation>
</comment>
<feature type="transmembrane region" description="Helical" evidence="7">
    <location>
        <begin position="115"/>
        <end position="135"/>
    </location>
</feature>
<dbReference type="InterPro" id="IPR027469">
    <property type="entry name" value="Cation_efflux_TMD_sf"/>
</dbReference>
<evidence type="ECO:0000256" key="2">
    <source>
        <dbReference type="ARBA" id="ARBA00008114"/>
    </source>
</evidence>
<dbReference type="InterPro" id="IPR050291">
    <property type="entry name" value="CDF_Transporter"/>
</dbReference>
<dbReference type="Pfam" id="PF01545">
    <property type="entry name" value="Cation_efflux"/>
    <property type="match status" value="1"/>
</dbReference>
<dbReference type="SUPFAM" id="SSF160240">
    <property type="entry name" value="Cation efflux protein cytoplasmic domain-like"/>
    <property type="match status" value="1"/>
</dbReference>
<dbReference type="InterPro" id="IPR027470">
    <property type="entry name" value="Cation_efflux_CTD"/>
</dbReference>
<dbReference type="SUPFAM" id="SSF161111">
    <property type="entry name" value="Cation efflux protein transmembrane domain-like"/>
    <property type="match status" value="1"/>
</dbReference>
<dbReference type="AlphaFoldDB" id="A0A4R6BB08"/>